<organism evidence="3 4">
    <name type="scientific">Starkeya nomas</name>
    <dbReference type="NCBI Taxonomy" id="2666134"/>
    <lineage>
        <taxon>Bacteria</taxon>
        <taxon>Pseudomonadati</taxon>
        <taxon>Pseudomonadota</taxon>
        <taxon>Alphaproteobacteria</taxon>
        <taxon>Hyphomicrobiales</taxon>
        <taxon>Xanthobacteraceae</taxon>
        <taxon>Starkeya</taxon>
    </lineage>
</organism>
<dbReference type="EMBL" id="CACSAS010000003">
    <property type="protein sequence ID" value="CAA0128683.1"/>
    <property type="molecule type" value="Genomic_DNA"/>
</dbReference>
<dbReference type="CDD" id="cd07580">
    <property type="entry name" value="nitrilase_2"/>
    <property type="match status" value="1"/>
</dbReference>
<keyword evidence="4" id="KW-1185">Reference proteome</keyword>
<dbReference type="GO" id="GO:0047417">
    <property type="term" value="F:N-carbamoyl-D-amino acid hydrolase activity"/>
    <property type="evidence" value="ECO:0007669"/>
    <property type="project" value="UniProtKB-EC"/>
</dbReference>
<dbReference type="SUPFAM" id="SSF56317">
    <property type="entry name" value="Carbon-nitrogen hydrolase"/>
    <property type="match status" value="1"/>
</dbReference>
<accession>A0A5S9R5D9</accession>
<dbReference type="Pfam" id="PF00795">
    <property type="entry name" value="CN_hydrolase"/>
    <property type="match status" value="1"/>
</dbReference>
<dbReference type="AlphaFoldDB" id="A0A5S9R5D9"/>
<dbReference type="PROSITE" id="PS50263">
    <property type="entry name" value="CN_HYDROLASE"/>
    <property type="match status" value="1"/>
</dbReference>
<dbReference type="PANTHER" id="PTHR43674:SF2">
    <property type="entry name" value="BETA-UREIDOPROPIONASE"/>
    <property type="match status" value="1"/>
</dbReference>
<keyword evidence="1 3" id="KW-0378">Hydrolase</keyword>
<dbReference type="Gene3D" id="3.60.110.10">
    <property type="entry name" value="Carbon-nitrogen hydrolase"/>
    <property type="match status" value="1"/>
</dbReference>
<dbReference type="PANTHER" id="PTHR43674">
    <property type="entry name" value="NITRILASE C965.09-RELATED"/>
    <property type="match status" value="1"/>
</dbReference>
<protein>
    <submittedName>
        <fullName evidence="3">N-carbamoyl-D-amino acid hydrolase</fullName>
        <ecNumber evidence="3">3.5.1.77</ecNumber>
    </submittedName>
</protein>
<reference evidence="3 4" key="1">
    <citation type="submission" date="2019-12" db="EMBL/GenBank/DDBJ databases">
        <authorList>
            <person name="Reyes-Prieto M."/>
        </authorList>
    </citation>
    <scope>NUCLEOTIDE SEQUENCE [LARGE SCALE GENOMIC DNA]</scope>
    <source>
        <strain evidence="3">HF14-78462</strain>
    </source>
</reference>
<evidence type="ECO:0000259" key="2">
    <source>
        <dbReference type="PROSITE" id="PS50263"/>
    </source>
</evidence>
<proteinExistence type="predicted"/>
<dbReference type="InterPro" id="IPR003010">
    <property type="entry name" value="C-N_Hydrolase"/>
</dbReference>
<dbReference type="InterPro" id="IPR050345">
    <property type="entry name" value="Aliph_Amidase/BUP"/>
</dbReference>
<name>A0A5S9R5D9_9HYPH</name>
<evidence type="ECO:0000313" key="3">
    <source>
        <dbReference type="EMBL" id="CAA0128683.1"/>
    </source>
</evidence>
<gene>
    <name evidence="3" type="ORF">STARVERO_04358</name>
</gene>
<evidence type="ECO:0000256" key="1">
    <source>
        <dbReference type="ARBA" id="ARBA00022801"/>
    </source>
</evidence>
<dbReference type="GO" id="GO:0050126">
    <property type="term" value="F:N-carbamoylputrescine amidase activity"/>
    <property type="evidence" value="ECO:0007669"/>
    <property type="project" value="TreeGrafter"/>
</dbReference>
<evidence type="ECO:0000313" key="4">
    <source>
        <dbReference type="Proteomes" id="UP000433050"/>
    </source>
</evidence>
<sequence>MITEDVRTMQEKPPEALVRVACLQFEPKIGQKEANIARSVARIEAAAAGGARLIVLPELCNSGYVFNERAEAHDLAEELPAGPSCAAWIEVAHRLGLHIVAGIAERDGAALYNSAAVIGPEGFLGTYRKNHLWGEENLFFEPGDLGIPVWRTPLGRIAVAICYDGWFPETYRLAALQGAEILCVPTNWVPMPEQPVNLPVMANILAMSGAHSNGMFVAAADRVGNERGQPFLGCSLIVDSTGWPLAGPASATEEQVLMVDLNLADARRKRALNTFNHPLRDRRTDMYGEMLGSDARRSWY</sequence>
<feature type="domain" description="CN hydrolase" evidence="2">
    <location>
        <begin position="18"/>
        <end position="263"/>
    </location>
</feature>
<dbReference type="EC" id="3.5.1.77" evidence="3"/>
<dbReference type="Proteomes" id="UP000433050">
    <property type="component" value="Unassembled WGS sequence"/>
</dbReference>
<dbReference type="GO" id="GO:0033388">
    <property type="term" value="P:putrescine biosynthetic process from arginine"/>
    <property type="evidence" value="ECO:0007669"/>
    <property type="project" value="TreeGrafter"/>
</dbReference>
<dbReference type="InterPro" id="IPR036526">
    <property type="entry name" value="C-N_Hydrolase_sf"/>
</dbReference>